<reference evidence="1" key="1">
    <citation type="submission" date="2022-10" db="EMBL/GenBank/DDBJ databases">
        <title>Complete Genome of Trichothecium roseum strain YXFP-22015, a Plant Pathogen Isolated from Citrus.</title>
        <authorList>
            <person name="Wang Y."/>
            <person name="Zhu L."/>
        </authorList>
    </citation>
    <scope>NUCLEOTIDE SEQUENCE</scope>
    <source>
        <strain evidence="1">YXFP-22015</strain>
    </source>
</reference>
<name>A0ACC0VAC7_9HYPO</name>
<protein>
    <submittedName>
        <fullName evidence="1">Uncharacterized protein</fullName>
    </submittedName>
</protein>
<organism evidence="1 2">
    <name type="scientific">Trichothecium roseum</name>
    <dbReference type="NCBI Taxonomy" id="47278"/>
    <lineage>
        <taxon>Eukaryota</taxon>
        <taxon>Fungi</taxon>
        <taxon>Dikarya</taxon>
        <taxon>Ascomycota</taxon>
        <taxon>Pezizomycotina</taxon>
        <taxon>Sordariomycetes</taxon>
        <taxon>Hypocreomycetidae</taxon>
        <taxon>Hypocreales</taxon>
        <taxon>Hypocreales incertae sedis</taxon>
        <taxon>Trichothecium</taxon>
    </lineage>
</organism>
<sequence>MNESVIPFVLSALAGALSVVFIRYIWQFLAWLLAGLRDVVPTKYAPAQDPKDEHIQILVMGDIGRSPRMQYHAISAMKHGRQVDLVGFKETARHPDLISKPNVSTYPLAPQPEWIQWGTLPLLGIPYKVVHQFWTLFYTLMYATPPAQWIVIQNPPSIPTFHVAVFAAWARGSKVLVDWHNYGYTILAQKALLRPLVPFYRTYEKFFGRRLGDANLAVTDAMAAQLRGPAFGLRSPVSTLHDRPAAVFRPVTSPADRLAFLSRLPETKADAKNIVDGAVRLLVSSTSWTADEDFGMFLDALMAYAKHSPSADADPDAEGPVPIIAIITGKGPQKQPYIDKIKELTDQGRLPGIRVMTAWLSTRDYASLLACADLGISLHKSSSGVDLPMKVVDMFGAGLPVAAYSAFESFGELVREGENGCGFQSSDELRDVLKRLLGLDGAEELARLKKGAISEGSLRWDEEWDRVVAGIIGINPAEAENK</sequence>
<comment type="caution">
    <text evidence="1">The sequence shown here is derived from an EMBL/GenBank/DDBJ whole genome shotgun (WGS) entry which is preliminary data.</text>
</comment>
<proteinExistence type="predicted"/>
<gene>
    <name evidence="1" type="ORF">N3K66_002768</name>
</gene>
<evidence type="ECO:0000313" key="2">
    <source>
        <dbReference type="Proteomes" id="UP001163324"/>
    </source>
</evidence>
<dbReference type="Proteomes" id="UP001163324">
    <property type="component" value="Chromosome 2"/>
</dbReference>
<dbReference type="EMBL" id="CM047941">
    <property type="protein sequence ID" value="KAI9903416.1"/>
    <property type="molecule type" value="Genomic_DNA"/>
</dbReference>
<accession>A0ACC0VAC7</accession>
<keyword evidence="2" id="KW-1185">Reference proteome</keyword>
<evidence type="ECO:0000313" key="1">
    <source>
        <dbReference type="EMBL" id="KAI9903416.1"/>
    </source>
</evidence>